<dbReference type="PANTHER" id="PTHR34137:SF1">
    <property type="entry name" value="EXODEOXYRIBONUCLEASE 7 SMALL SUBUNIT"/>
    <property type="match status" value="1"/>
</dbReference>
<evidence type="ECO:0000313" key="7">
    <source>
        <dbReference type="EMBL" id="KIE05096.1"/>
    </source>
</evidence>
<organism evidence="7 8">
    <name type="scientific">Candidatus Jidaibacter acanthamoebae</name>
    <dbReference type="NCBI Taxonomy" id="86105"/>
    <lineage>
        <taxon>Bacteria</taxon>
        <taxon>Pseudomonadati</taxon>
        <taxon>Pseudomonadota</taxon>
        <taxon>Alphaproteobacteria</taxon>
        <taxon>Rickettsiales</taxon>
        <taxon>Candidatus Midichloriaceae</taxon>
        <taxon>Candidatus Jidaibacter</taxon>
    </lineage>
</organism>
<keyword evidence="2 6" id="KW-0963">Cytoplasm</keyword>
<dbReference type="OrthoDB" id="9808145at2"/>
<keyword evidence="3 6" id="KW-0540">Nuclease</keyword>
<evidence type="ECO:0000256" key="3">
    <source>
        <dbReference type="ARBA" id="ARBA00022722"/>
    </source>
</evidence>
<keyword evidence="4 6" id="KW-0378">Hydrolase</keyword>
<dbReference type="NCBIfam" id="TIGR01280">
    <property type="entry name" value="xseB"/>
    <property type="match status" value="1"/>
</dbReference>
<accession>A0A0C1MYT0</accession>
<dbReference type="PANTHER" id="PTHR34137">
    <property type="entry name" value="EXODEOXYRIBONUCLEASE 7 SMALL SUBUNIT"/>
    <property type="match status" value="1"/>
</dbReference>
<gene>
    <name evidence="7" type="primary">xseB_2</name>
    <name evidence="6" type="synonym">xseB</name>
    <name evidence="7" type="ORF">NF27_EY01920</name>
</gene>
<keyword evidence="5 6" id="KW-0269">Exonuclease</keyword>
<dbReference type="HAMAP" id="MF_00337">
    <property type="entry name" value="Exonuc_7_S"/>
    <property type="match status" value="1"/>
</dbReference>
<evidence type="ECO:0000256" key="1">
    <source>
        <dbReference type="ARBA" id="ARBA00009998"/>
    </source>
</evidence>
<name>A0A0C1MYT0_9RICK</name>
<sequence>MAEIKKKSVEKLSFEEALTELESIVKNLETGSVELDNAIELYQRGLELKQHCSTRLDQAKLKVDKVIHEKGEAKEIEPSNLNAFYE</sequence>
<reference evidence="7 8" key="1">
    <citation type="submission" date="2014-11" db="EMBL/GenBank/DDBJ databases">
        <title>A Rickettsiales Symbiont of Amoebae With Ancient Features.</title>
        <authorList>
            <person name="Schulz F."/>
            <person name="Martijn J."/>
            <person name="Wascher F."/>
            <person name="Kostanjsek R."/>
            <person name="Ettema T.J."/>
            <person name="Horn M."/>
        </authorList>
    </citation>
    <scope>NUCLEOTIDE SEQUENCE [LARGE SCALE GENOMIC DNA]</scope>
    <source>
        <strain evidence="7 8">UWC36</strain>
    </source>
</reference>
<dbReference type="GO" id="GO:0008855">
    <property type="term" value="F:exodeoxyribonuclease VII activity"/>
    <property type="evidence" value="ECO:0007669"/>
    <property type="project" value="UniProtKB-UniRule"/>
</dbReference>
<evidence type="ECO:0000256" key="5">
    <source>
        <dbReference type="ARBA" id="ARBA00022839"/>
    </source>
</evidence>
<dbReference type="NCBIfam" id="NF002139">
    <property type="entry name" value="PRK00977.1-3"/>
    <property type="match status" value="1"/>
</dbReference>
<proteinExistence type="inferred from homology"/>
<dbReference type="GO" id="GO:0005829">
    <property type="term" value="C:cytosol"/>
    <property type="evidence" value="ECO:0007669"/>
    <property type="project" value="TreeGrafter"/>
</dbReference>
<dbReference type="SUPFAM" id="SSF116842">
    <property type="entry name" value="XseB-like"/>
    <property type="match status" value="1"/>
</dbReference>
<comment type="function">
    <text evidence="6">Bidirectionally degrades single-stranded DNA into large acid-insoluble oligonucleotides, which are then degraded further into small acid-soluble oligonucleotides.</text>
</comment>
<comment type="subcellular location">
    <subcellularLocation>
        <location evidence="6">Cytoplasm</location>
    </subcellularLocation>
</comment>
<keyword evidence="8" id="KW-1185">Reference proteome</keyword>
<dbReference type="Gene3D" id="1.10.287.1040">
    <property type="entry name" value="Exonuclease VII, small subunit"/>
    <property type="match status" value="1"/>
</dbReference>
<dbReference type="EMBL" id="JSWE01000124">
    <property type="protein sequence ID" value="KIE05096.1"/>
    <property type="molecule type" value="Genomic_DNA"/>
</dbReference>
<dbReference type="AlphaFoldDB" id="A0A0C1MYT0"/>
<dbReference type="STRING" id="86105.NF27_EY01920"/>
<evidence type="ECO:0000256" key="2">
    <source>
        <dbReference type="ARBA" id="ARBA00022490"/>
    </source>
</evidence>
<comment type="catalytic activity">
    <reaction evidence="6">
        <text>Exonucleolytic cleavage in either 5'- to 3'- or 3'- to 5'-direction to yield nucleoside 5'-phosphates.</text>
        <dbReference type="EC" id="3.1.11.6"/>
    </reaction>
</comment>
<protein>
    <recommendedName>
        <fullName evidence="6">Exodeoxyribonuclease 7 small subunit</fullName>
        <ecNumber evidence="6">3.1.11.6</ecNumber>
    </recommendedName>
    <alternativeName>
        <fullName evidence="6">Exodeoxyribonuclease VII small subunit</fullName>
        <shortName evidence="6">Exonuclease VII small subunit</shortName>
    </alternativeName>
</protein>
<comment type="subunit">
    <text evidence="6">Heterooligomer composed of large and small subunits.</text>
</comment>
<evidence type="ECO:0000313" key="8">
    <source>
        <dbReference type="Proteomes" id="UP000031258"/>
    </source>
</evidence>
<comment type="similarity">
    <text evidence="1 6">Belongs to the XseB family.</text>
</comment>
<dbReference type="InterPro" id="IPR003761">
    <property type="entry name" value="Exonuc_VII_S"/>
</dbReference>
<dbReference type="EC" id="3.1.11.6" evidence="6"/>
<evidence type="ECO:0000256" key="6">
    <source>
        <dbReference type="HAMAP-Rule" id="MF_00337"/>
    </source>
</evidence>
<dbReference type="RefSeq" id="WP_039457221.1">
    <property type="nucleotide sequence ID" value="NZ_JSWE01000124.1"/>
</dbReference>
<dbReference type="Proteomes" id="UP000031258">
    <property type="component" value="Unassembled WGS sequence"/>
</dbReference>
<dbReference type="Pfam" id="PF02609">
    <property type="entry name" value="Exonuc_VII_S"/>
    <property type="match status" value="1"/>
</dbReference>
<dbReference type="InterPro" id="IPR037004">
    <property type="entry name" value="Exonuc_VII_ssu_sf"/>
</dbReference>
<evidence type="ECO:0000256" key="4">
    <source>
        <dbReference type="ARBA" id="ARBA00022801"/>
    </source>
</evidence>
<comment type="caution">
    <text evidence="7">The sequence shown here is derived from an EMBL/GenBank/DDBJ whole genome shotgun (WGS) entry which is preliminary data.</text>
</comment>
<dbReference type="PIRSF" id="PIRSF006488">
    <property type="entry name" value="Exonuc_VII_S"/>
    <property type="match status" value="1"/>
</dbReference>
<dbReference type="GO" id="GO:0009318">
    <property type="term" value="C:exodeoxyribonuclease VII complex"/>
    <property type="evidence" value="ECO:0007669"/>
    <property type="project" value="UniProtKB-UniRule"/>
</dbReference>
<dbReference type="GO" id="GO:0006308">
    <property type="term" value="P:DNA catabolic process"/>
    <property type="evidence" value="ECO:0007669"/>
    <property type="project" value="UniProtKB-UniRule"/>
</dbReference>